<dbReference type="EMBL" id="QICA01000012">
    <property type="protein sequence ID" value="RNL37471.1"/>
    <property type="molecule type" value="Genomic_DNA"/>
</dbReference>
<accession>A0A3N0ARF5</accession>
<feature type="transmembrane region" description="Helical" evidence="7">
    <location>
        <begin position="454"/>
        <end position="474"/>
    </location>
</feature>
<dbReference type="PANTHER" id="PTHR30569">
    <property type="entry name" value="CYTOSINE TRANSPORTER CODB"/>
    <property type="match status" value="1"/>
</dbReference>
<dbReference type="Gene3D" id="1.10.4160.10">
    <property type="entry name" value="Hydantoin permease"/>
    <property type="match status" value="1"/>
</dbReference>
<feature type="transmembrane region" description="Helical" evidence="7">
    <location>
        <begin position="286"/>
        <end position="312"/>
    </location>
</feature>
<feature type="transmembrane region" description="Helical" evidence="7">
    <location>
        <begin position="255"/>
        <end position="274"/>
    </location>
</feature>
<feature type="transmembrane region" description="Helical" evidence="7">
    <location>
        <begin position="480"/>
        <end position="500"/>
    </location>
</feature>
<reference evidence="8 9" key="1">
    <citation type="journal article" date="2019" name="Microbiol. Resour. Announc.">
        <title>Draft Genome Sequences of Type Strains of Gordonibacter faecihominis, Paraeggerthella hongkongensis, Parvibacter caecicola,Slackia equolifaciens, Slackia faecicanis, and Slackia isoflavoniconvertens.</title>
        <authorList>
            <person name="Danylec N."/>
            <person name="Stoll D.A."/>
            <person name="Dotsch A."/>
            <person name="Huch M."/>
        </authorList>
    </citation>
    <scope>NUCLEOTIDE SEQUENCE [LARGE SCALE GENOMIC DNA]</scope>
    <source>
        <strain evidence="8 9">DSM 18785</strain>
    </source>
</reference>
<dbReference type="Proteomes" id="UP000278327">
    <property type="component" value="Unassembled WGS sequence"/>
</dbReference>
<evidence type="ECO:0000313" key="8">
    <source>
        <dbReference type="EMBL" id="RNL37471.1"/>
    </source>
</evidence>
<dbReference type="PANTHER" id="PTHR30569:SF0">
    <property type="entry name" value="CYTOSINE PERMEASE"/>
    <property type="match status" value="1"/>
</dbReference>
<evidence type="ECO:0000256" key="5">
    <source>
        <dbReference type="ARBA" id="ARBA00023136"/>
    </source>
</evidence>
<evidence type="ECO:0000256" key="6">
    <source>
        <dbReference type="SAM" id="MobiDB-lite"/>
    </source>
</evidence>
<keyword evidence="5 7" id="KW-0472">Membrane</keyword>
<keyword evidence="4 7" id="KW-1133">Transmembrane helix</keyword>
<dbReference type="InterPro" id="IPR030191">
    <property type="entry name" value="CodB"/>
</dbReference>
<dbReference type="InterPro" id="IPR001248">
    <property type="entry name" value="Pur-cyt_permease"/>
</dbReference>
<evidence type="ECO:0000256" key="3">
    <source>
        <dbReference type="ARBA" id="ARBA00022692"/>
    </source>
</evidence>
<evidence type="ECO:0000256" key="7">
    <source>
        <dbReference type="SAM" id="Phobius"/>
    </source>
</evidence>
<comment type="subcellular location">
    <subcellularLocation>
        <location evidence="1">Membrane</location>
        <topology evidence="1">Multi-pass membrane protein</topology>
    </subcellularLocation>
</comment>
<protein>
    <submittedName>
        <fullName evidence="8">Cytosine/purine permease NCS1 family protein</fullName>
    </submittedName>
</protein>
<feature type="transmembrane region" description="Helical" evidence="7">
    <location>
        <begin position="332"/>
        <end position="355"/>
    </location>
</feature>
<gene>
    <name evidence="8" type="ORF">DMP10_07475</name>
</gene>
<feature type="transmembrane region" description="Helical" evidence="7">
    <location>
        <begin position="106"/>
        <end position="128"/>
    </location>
</feature>
<feature type="transmembrane region" description="Helical" evidence="7">
    <location>
        <begin position="76"/>
        <end position="100"/>
    </location>
</feature>
<sequence>MGGNEEQVKGKTTTEVARTGRGRAPSTAGGKGDDPSPQGRGGTEGSNRRGKRGSVTEQVSLFERVPASERLAWPDIAAILSGVVSSLSKLMGGGIVAFYAGCQMGGVTVAITFVLSFFLTYLVGKICYREGLSNNVVSRYYIFGKKGSAAGSLIWIFVIVGVLAVGTVQLGNAILFAFGWEGEAVRWALFICISCVWVVMALFGTKIIARMNAVFVVALFCVMGYVIYLIAADGQLVDAATHGILIPGVQPLEGFAYSVNYAIMTSGLMALFAADFTRFARKERDIAPVAATGSLFAIITYICGALVVYYGFDKSVAYFSAQGMDPLLAANAAVTNPGVSLVLAAGGVGLAIICLSQMKVETSNSIGGANAVSNLVHSLFGRKLPWAAAVVGANAIGLAFILGNILDQVNAFMSYGSILTSSWCILLITDYYIVRGKMGIGKVGIDMEAPEKAVHWRGVGTIAFVTVVGSALYATGMVGVPFLVVAPLTMVVYIAVSWLLRDKVRSGEIG</sequence>
<feature type="transmembrane region" description="Helical" evidence="7">
    <location>
        <begin position="384"/>
        <end position="406"/>
    </location>
</feature>
<evidence type="ECO:0000256" key="2">
    <source>
        <dbReference type="ARBA" id="ARBA00008974"/>
    </source>
</evidence>
<feature type="transmembrane region" description="Helical" evidence="7">
    <location>
        <begin position="211"/>
        <end position="231"/>
    </location>
</feature>
<evidence type="ECO:0000313" key="9">
    <source>
        <dbReference type="Proteomes" id="UP000278327"/>
    </source>
</evidence>
<evidence type="ECO:0000256" key="4">
    <source>
        <dbReference type="ARBA" id="ARBA00022989"/>
    </source>
</evidence>
<name>A0A3N0ARF5_9ACTN</name>
<keyword evidence="3 7" id="KW-0812">Transmembrane</keyword>
<evidence type="ECO:0000256" key="1">
    <source>
        <dbReference type="ARBA" id="ARBA00004141"/>
    </source>
</evidence>
<comment type="similarity">
    <text evidence="2">Belongs to the purine-cytosine permease (2.A.39) family.</text>
</comment>
<feature type="region of interest" description="Disordered" evidence="6">
    <location>
        <begin position="1"/>
        <end position="54"/>
    </location>
</feature>
<feature type="transmembrane region" description="Helical" evidence="7">
    <location>
        <begin position="149"/>
        <end position="178"/>
    </location>
</feature>
<dbReference type="GO" id="GO:0015209">
    <property type="term" value="F:cytosine transmembrane transporter activity"/>
    <property type="evidence" value="ECO:0007669"/>
    <property type="project" value="InterPro"/>
</dbReference>
<comment type="caution">
    <text evidence="8">The sequence shown here is derived from an EMBL/GenBank/DDBJ whole genome shotgun (WGS) entry which is preliminary data.</text>
</comment>
<proteinExistence type="inferred from homology"/>
<feature type="transmembrane region" description="Helical" evidence="7">
    <location>
        <begin position="184"/>
        <end position="204"/>
    </location>
</feature>
<keyword evidence="9" id="KW-1185">Reference proteome</keyword>
<dbReference type="GO" id="GO:0005886">
    <property type="term" value="C:plasma membrane"/>
    <property type="evidence" value="ECO:0007669"/>
    <property type="project" value="TreeGrafter"/>
</dbReference>
<organism evidence="8 9">
    <name type="scientific">Adlercreutzia equolifaciens subsp. celatus DSM 18785</name>
    <dbReference type="NCBI Taxonomy" id="1121021"/>
    <lineage>
        <taxon>Bacteria</taxon>
        <taxon>Bacillati</taxon>
        <taxon>Actinomycetota</taxon>
        <taxon>Coriobacteriia</taxon>
        <taxon>Eggerthellales</taxon>
        <taxon>Eggerthellaceae</taxon>
        <taxon>Adlercreutzia</taxon>
    </lineage>
</organism>
<dbReference type="AlphaFoldDB" id="A0A3N0ARF5"/>
<dbReference type="RefSeq" id="WP_117284703.1">
    <property type="nucleotide sequence ID" value="NZ_JAMTCE010000002.1"/>
</dbReference>
<feature type="transmembrane region" description="Helical" evidence="7">
    <location>
        <begin position="412"/>
        <end position="433"/>
    </location>
</feature>
<dbReference type="Pfam" id="PF02133">
    <property type="entry name" value="Transp_cyt_pur"/>
    <property type="match status" value="1"/>
</dbReference>